<dbReference type="Gene3D" id="3.40.109.10">
    <property type="entry name" value="NADH Oxidase"/>
    <property type="match status" value="1"/>
</dbReference>
<proteinExistence type="inferred from homology"/>
<dbReference type="InterPro" id="IPR000415">
    <property type="entry name" value="Nitroreductase-like"/>
</dbReference>
<sequence length="72" mass="8387">MLEIIFKRKSIRNYLNKKVENEKIEKILRAAMQASTAGNQQEWEFIVIDDKEIPHSLANISPYSSFLKNASF</sequence>
<dbReference type="Pfam" id="PF00881">
    <property type="entry name" value="Nitroreductase"/>
    <property type="match status" value="1"/>
</dbReference>
<dbReference type="Proteomes" id="UP000284676">
    <property type="component" value="Unassembled WGS sequence"/>
</dbReference>
<comment type="cofactor">
    <cofactor evidence="1">
        <name>FMN</name>
        <dbReference type="ChEBI" id="CHEBI:58210"/>
    </cofactor>
</comment>
<evidence type="ECO:0000256" key="5">
    <source>
        <dbReference type="ARBA" id="ARBA00023002"/>
    </source>
</evidence>
<comment type="similarity">
    <text evidence="2">Belongs to the nitroreductase family.</text>
</comment>
<evidence type="ECO:0000256" key="2">
    <source>
        <dbReference type="ARBA" id="ARBA00007118"/>
    </source>
</evidence>
<dbReference type="PANTHER" id="PTHR43673:SF2">
    <property type="entry name" value="NITROREDUCTASE"/>
    <property type="match status" value="1"/>
</dbReference>
<keyword evidence="5" id="KW-0560">Oxidoreductase</keyword>
<keyword evidence="4" id="KW-0288">FMN</keyword>
<comment type="caution">
    <text evidence="7">The sequence shown here is derived from an EMBL/GenBank/DDBJ whole genome shotgun (WGS) entry which is preliminary data.</text>
</comment>
<protein>
    <recommendedName>
        <fullName evidence="6">Nitroreductase domain-containing protein</fullName>
    </recommendedName>
</protein>
<dbReference type="RefSeq" id="WP_081462368.1">
    <property type="nucleotide sequence ID" value="NZ_CAEUHP010000001.1"/>
</dbReference>
<evidence type="ECO:0000259" key="6">
    <source>
        <dbReference type="Pfam" id="PF00881"/>
    </source>
</evidence>
<dbReference type="SUPFAM" id="SSF55469">
    <property type="entry name" value="FMN-dependent nitroreductase-like"/>
    <property type="match status" value="1"/>
</dbReference>
<evidence type="ECO:0000256" key="3">
    <source>
        <dbReference type="ARBA" id="ARBA00022630"/>
    </source>
</evidence>
<organism evidence="7 8">
    <name type="scientific">Fusobacterium mortiferum</name>
    <dbReference type="NCBI Taxonomy" id="850"/>
    <lineage>
        <taxon>Bacteria</taxon>
        <taxon>Fusobacteriati</taxon>
        <taxon>Fusobacteriota</taxon>
        <taxon>Fusobacteriia</taxon>
        <taxon>Fusobacteriales</taxon>
        <taxon>Fusobacteriaceae</taxon>
        <taxon>Fusobacterium</taxon>
    </lineage>
</organism>
<gene>
    <name evidence="7" type="ORF">DW663_08115</name>
</gene>
<dbReference type="InterPro" id="IPR029479">
    <property type="entry name" value="Nitroreductase"/>
</dbReference>
<evidence type="ECO:0000256" key="4">
    <source>
        <dbReference type="ARBA" id="ARBA00022643"/>
    </source>
</evidence>
<evidence type="ECO:0000256" key="1">
    <source>
        <dbReference type="ARBA" id="ARBA00001917"/>
    </source>
</evidence>
<dbReference type="GO" id="GO:0016491">
    <property type="term" value="F:oxidoreductase activity"/>
    <property type="evidence" value="ECO:0007669"/>
    <property type="project" value="UniProtKB-KW"/>
</dbReference>
<dbReference type="AlphaFoldDB" id="A0A414PSW9"/>
<dbReference type="PANTHER" id="PTHR43673">
    <property type="entry name" value="NAD(P)H NITROREDUCTASE YDGI-RELATED"/>
    <property type="match status" value="1"/>
</dbReference>
<keyword evidence="3" id="KW-0285">Flavoprotein</keyword>
<feature type="domain" description="Nitroreductase" evidence="6">
    <location>
        <begin position="5"/>
        <end position="54"/>
    </location>
</feature>
<evidence type="ECO:0000313" key="8">
    <source>
        <dbReference type="Proteomes" id="UP000284676"/>
    </source>
</evidence>
<dbReference type="EMBL" id="QRHL01000013">
    <property type="protein sequence ID" value="RHF71664.1"/>
    <property type="molecule type" value="Genomic_DNA"/>
</dbReference>
<reference evidence="7 8" key="1">
    <citation type="submission" date="2018-08" db="EMBL/GenBank/DDBJ databases">
        <title>A genome reference for cultivated species of the human gut microbiota.</title>
        <authorList>
            <person name="Zou Y."/>
            <person name="Xue W."/>
            <person name="Luo G."/>
        </authorList>
    </citation>
    <scope>NUCLEOTIDE SEQUENCE [LARGE SCALE GENOMIC DNA]</scope>
    <source>
        <strain evidence="7 8">AM25-1</strain>
    </source>
</reference>
<name>A0A414PSW9_FUSMR</name>
<evidence type="ECO:0000313" key="7">
    <source>
        <dbReference type="EMBL" id="RHF71664.1"/>
    </source>
</evidence>
<accession>A0A414PSW9</accession>